<sequence length="94" mass="10639">MDSSSADASPQFDEIDPPPTADNWLDLIDHLTGELAGNEEALECELDNVTLDIPMWMSPDADTARWKFDGDVTVSLGEVRVPLREWREYWDNAE</sequence>
<dbReference type="AlphaFoldDB" id="A0A3A6PWS2"/>
<proteinExistence type="predicted"/>
<protein>
    <submittedName>
        <fullName evidence="2">Uncharacterized protein</fullName>
    </submittedName>
</protein>
<gene>
    <name evidence="2" type="ORF">DP106_13290</name>
</gene>
<accession>A0A3A6PWS2</accession>
<dbReference type="EMBL" id="QMDW01000026">
    <property type="protein sequence ID" value="RJX48089.1"/>
    <property type="molecule type" value="Genomic_DNA"/>
</dbReference>
<reference evidence="2 3" key="1">
    <citation type="submission" date="2018-06" db="EMBL/GenBank/DDBJ databases">
        <title>Halonotius sp. F13-13 a new haloarchaeeon isolated from a solar saltern from Isla Cristina, Huelva, Spain.</title>
        <authorList>
            <person name="Duran-Viseras A."/>
            <person name="Sanchez-Porro C."/>
            <person name="Ventosa A."/>
        </authorList>
    </citation>
    <scope>NUCLEOTIDE SEQUENCE [LARGE SCALE GENOMIC DNA]</scope>
    <source>
        <strain evidence="2 3">CECT 7525</strain>
    </source>
</reference>
<dbReference type="OrthoDB" id="333770at2157"/>
<feature type="region of interest" description="Disordered" evidence="1">
    <location>
        <begin position="1"/>
        <end position="24"/>
    </location>
</feature>
<dbReference type="RefSeq" id="WP_120086061.1">
    <property type="nucleotide sequence ID" value="NZ_QMDW01000026.1"/>
</dbReference>
<comment type="caution">
    <text evidence="2">The sequence shown here is derived from an EMBL/GenBank/DDBJ whole genome shotgun (WGS) entry which is preliminary data.</text>
</comment>
<evidence type="ECO:0000256" key="1">
    <source>
        <dbReference type="SAM" id="MobiDB-lite"/>
    </source>
</evidence>
<name>A0A3A6PWS2_9EURY</name>
<dbReference type="Proteomes" id="UP000281564">
    <property type="component" value="Unassembled WGS sequence"/>
</dbReference>
<organism evidence="2 3">
    <name type="scientific">Halonotius pteroides</name>
    <dbReference type="NCBI Taxonomy" id="268735"/>
    <lineage>
        <taxon>Archaea</taxon>
        <taxon>Methanobacteriati</taxon>
        <taxon>Methanobacteriota</taxon>
        <taxon>Stenosarchaea group</taxon>
        <taxon>Halobacteria</taxon>
        <taxon>Halobacteriales</taxon>
        <taxon>Haloferacaceae</taxon>
        <taxon>Halonotius</taxon>
    </lineage>
</organism>
<evidence type="ECO:0000313" key="3">
    <source>
        <dbReference type="Proteomes" id="UP000281564"/>
    </source>
</evidence>
<evidence type="ECO:0000313" key="2">
    <source>
        <dbReference type="EMBL" id="RJX48089.1"/>
    </source>
</evidence>
<keyword evidence="3" id="KW-1185">Reference proteome</keyword>